<name>H6SRE2_PARPM</name>
<evidence type="ECO:0000256" key="3">
    <source>
        <dbReference type="ARBA" id="ARBA00011738"/>
    </source>
</evidence>
<evidence type="ECO:0000256" key="12">
    <source>
        <dbReference type="ARBA" id="ARBA00023285"/>
    </source>
</evidence>
<dbReference type="PROSITE" id="PS00758">
    <property type="entry name" value="ARGE_DAPE_CPG2_1"/>
    <property type="match status" value="1"/>
</dbReference>
<dbReference type="Proteomes" id="UP000033220">
    <property type="component" value="Chromosome DSM 122"/>
</dbReference>
<dbReference type="NCBIfam" id="TIGR01246">
    <property type="entry name" value="dapE_proteo"/>
    <property type="match status" value="1"/>
</dbReference>
<dbReference type="GO" id="GO:0009089">
    <property type="term" value="P:lysine biosynthetic process via diaminopimelate"/>
    <property type="evidence" value="ECO:0007669"/>
    <property type="project" value="UniProtKB-UniRule"/>
</dbReference>
<accession>H6SRE2</accession>
<dbReference type="EC" id="3.5.1.18" evidence="4 15"/>
<feature type="binding site" evidence="15">
    <location>
        <position position="175"/>
    </location>
    <ligand>
        <name>Zn(2+)</name>
        <dbReference type="ChEBI" id="CHEBI:29105"/>
        <label>2</label>
    </ligand>
</feature>
<keyword evidence="18" id="KW-1185">Reference proteome</keyword>
<dbReference type="GO" id="GO:0008777">
    <property type="term" value="F:acetylornithine deacetylase activity"/>
    <property type="evidence" value="ECO:0007669"/>
    <property type="project" value="TreeGrafter"/>
</dbReference>
<dbReference type="Pfam" id="PF07687">
    <property type="entry name" value="M20_dimer"/>
    <property type="match status" value="1"/>
</dbReference>
<dbReference type="InterPro" id="IPR011650">
    <property type="entry name" value="Peptidase_M20_dimer"/>
</dbReference>
<dbReference type="UniPathway" id="UPA00034">
    <property type="reaction ID" value="UER00021"/>
</dbReference>
<dbReference type="AlphaFoldDB" id="H6SRE2"/>
<comment type="cofactor">
    <cofactor evidence="15">
        <name>Zn(2+)</name>
        <dbReference type="ChEBI" id="CHEBI:29105"/>
    </cofactor>
    <cofactor evidence="15">
        <name>Co(2+)</name>
        <dbReference type="ChEBI" id="CHEBI:48828"/>
    </cofactor>
    <text evidence="15">Binds 2 Zn(2+) or Co(2+) ions per subunit.</text>
</comment>
<keyword evidence="9 15" id="KW-0862">Zinc</keyword>
<comment type="catalytic activity">
    <reaction evidence="14 15">
        <text>N-succinyl-(2S,6S)-2,6-diaminopimelate + H2O = (2S,6S)-2,6-diaminopimelate + succinate</text>
        <dbReference type="Rhea" id="RHEA:22608"/>
        <dbReference type="ChEBI" id="CHEBI:15377"/>
        <dbReference type="ChEBI" id="CHEBI:30031"/>
        <dbReference type="ChEBI" id="CHEBI:57609"/>
        <dbReference type="ChEBI" id="CHEBI:58087"/>
        <dbReference type="EC" id="3.5.1.18"/>
    </reaction>
</comment>
<gene>
    <name evidence="15 17" type="primary">dapE</name>
    <name evidence="17" type="ORF">RSPPHO_00845</name>
</gene>
<evidence type="ECO:0000256" key="5">
    <source>
        <dbReference type="ARBA" id="ARBA00022391"/>
    </source>
</evidence>
<keyword evidence="11 15" id="KW-0457">Lysine biosynthesis</keyword>
<feature type="domain" description="Peptidase M20 dimerisation" evidence="16">
    <location>
        <begin position="248"/>
        <end position="348"/>
    </location>
</feature>
<comment type="subunit">
    <text evidence="3 15">Homodimer.</text>
</comment>
<evidence type="ECO:0000313" key="17">
    <source>
        <dbReference type="EMBL" id="CCG07471.1"/>
    </source>
</evidence>
<dbReference type="CDD" id="cd03891">
    <property type="entry name" value="M20_DapE_proteobac"/>
    <property type="match status" value="1"/>
</dbReference>
<evidence type="ECO:0000256" key="11">
    <source>
        <dbReference type="ARBA" id="ARBA00023154"/>
    </source>
</evidence>
<protein>
    <recommendedName>
        <fullName evidence="5 15">Succinyl-diaminopimelate desuccinylase</fullName>
        <shortName evidence="15">SDAP desuccinylase</shortName>
        <ecNumber evidence="4 15">3.5.1.18</ecNumber>
    </recommendedName>
    <alternativeName>
        <fullName evidence="13 15">N-succinyl-LL-2,6-diaminoheptanedioate amidohydrolase</fullName>
    </alternativeName>
</protein>
<evidence type="ECO:0000256" key="13">
    <source>
        <dbReference type="ARBA" id="ARBA00031891"/>
    </source>
</evidence>
<evidence type="ECO:0000256" key="1">
    <source>
        <dbReference type="ARBA" id="ARBA00005130"/>
    </source>
</evidence>
<keyword evidence="7 15" id="KW-0479">Metal-binding</keyword>
<dbReference type="InterPro" id="IPR001261">
    <property type="entry name" value="ArgE/DapE_CS"/>
</dbReference>
<comment type="pathway">
    <text evidence="1 15">Amino-acid biosynthesis; L-lysine biosynthesis via DAP pathway; LL-2,6-diaminopimelate from (S)-tetrahydrodipicolinate (succinylase route): step 3/3.</text>
</comment>
<dbReference type="NCBIfam" id="NF009557">
    <property type="entry name" value="PRK13009.1"/>
    <property type="match status" value="1"/>
</dbReference>
<dbReference type="PANTHER" id="PTHR43808:SF31">
    <property type="entry name" value="N-ACETYL-L-CITRULLINE DEACETYLASE"/>
    <property type="match status" value="1"/>
</dbReference>
<evidence type="ECO:0000256" key="8">
    <source>
        <dbReference type="ARBA" id="ARBA00022801"/>
    </source>
</evidence>
<keyword evidence="10 15" id="KW-0220">Diaminopimelate biosynthesis</keyword>
<comment type="function">
    <text evidence="15">Catalyzes the hydrolysis of N-succinyl-L,L-diaminopimelic acid (SDAP), forming succinate and LL-2,6-diaminopimelate (DAP), an intermediate involved in the bacterial biosynthesis of lysine and meso-diaminopimelic acid, an essential component of bacterial cell walls.</text>
</comment>
<evidence type="ECO:0000256" key="4">
    <source>
        <dbReference type="ARBA" id="ARBA00011921"/>
    </source>
</evidence>
<feature type="active site" description="Proton acceptor" evidence="15">
    <location>
        <position position="206"/>
    </location>
</feature>
<organism evidence="17 18">
    <name type="scientific">Pararhodospirillum photometricum DSM 122</name>
    <dbReference type="NCBI Taxonomy" id="1150469"/>
    <lineage>
        <taxon>Bacteria</taxon>
        <taxon>Pseudomonadati</taxon>
        <taxon>Pseudomonadota</taxon>
        <taxon>Alphaproteobacteria</taxon>
        <taxon>Rhodospirillales</taxon>
        <taxon>Rhodospirillaceae</taxon>
        <taxon>Pararhodospirillum</taxon>
    </lineage>
</organism>
<keyword evidence="8 15" id="KW-0378">Hydrolase</keyword>
<dbReference type="SUPFAM" id="SSF55031">
    <property type="entry name" value="Bacterial exopeptidase dimerisation domain"/>
    <property type="match status" value="1"/>
</dbReference>
<dbReference type="EMBL" id="HE663493">
    <property type="protein sequence ID" value="CCG07471.1"/>
    <property type="molecule type" value="Genomic_DNA"/>
</dbReference>
<dbReference type="STRING" id="1150469.RSPPHO_00845"/>
<feature type="active site" evidence="15">
    <location>
        <position position="144"/>
    </location>
</feature>
<reference evidence="17 18" key="1">
    <citation type="submission" date="2012-02" db="EMBL/GenBank/DDBJ databases">
        <title>Shotgun genome sequence of Phaeospirillum photometricum DSM 122.</title>
        <authorList>
            <person name="Duquesne K."/>
            <person name="Sturgis J."/>
        </authorList>
    </citation>
    <scope>NUCLEOTIDE SEQUENCE [LARGE SCALE GENOMIC DNA]</scope>
    <source>
        <strain evidence="18">DSM122</strain>
    </source>
</reference>
<dbReference type="GO" id="GO:0050897">
    <property type="term" value="F:cobalt ion binding"/>
    <property type="evidence" value="ECO:0007669"/>
    <property type="project" value="UniProtKB-UniRule"/>
</dbReference>
<dbReference type="GO" id="GO:0009014">
    <property type="term" value="F:succinyl-diaminopimelate desuccinylase activity"/>
    <property type="evidence" value="ECO:0007669"/>
    <property type="project" value="UniProtKB-UniRule"/>
</dbReference>
<dbReference type="InterPro" id="IPR002933">
    <property type="entry name" value="Peptidase_M20"/>
</dbReference>
<dbReference type="HOGENOM" id="CLU_021802_4_0_5"/>
<dbReference type="GO" id="GO:0008270">
    <property type="term" value="F:zinc ion binding"/>
    <property type="evidence" value="ECO:0007669"/>
    <property type="project" value="UniProtKB-UniRule"/>
</dbReference>
<feature type="binding site" evidence="15">
    <location>
        <position position="175"/>
    </location>
    <ligand>
        <name>Zn(2+)</name>
        <dbReference type="ChEBI" id="CHEBI:29105"/>
        <label>1</label>
    </ligand>
</feature>
<sequence length="454" mass="48112">MPSSFPAPCPASRCPMAPRGRVWPAPSSSSGWMNGPAPRCPSTICCAICRAKESLVSPLASEWTADALADPVPLARALIACPSVTPADNGALDVVQAALTALGFAVERLSFGEEGGEGDQARVDNLFARRGSGRPVLAFAGHTDVVPAPADSGWTRDPFAADVEDGLLYGRGAVDMKGAIACFIAAVARLPRDHPGPLAFLITGDEEGPALHGTVRVLEWMQAQGITVDHCLVGEPTNPEALGEALKIGRRGSLSATITLRGQGGHVAYPHRADNPVHRLVRLAADLTAAPLDRGSAHFEPSSMQLTSLDVGNPTPNLIPAQARVTLNIRFNDHHTGASLQRWLEERALQACDGRRDAFTLVTKLSGEAFVTEPGRLTTLLEDACLAVVGRRPVLSTSGGTSDARFIRAVCPVVEFGLVGQTMHKADEAVALADLESLTQIYHRFLERYLEAPE</sequence>
<dbReference type="GO" id="GO:0019877">
    <property type="term" value="P:diaminopimelate biosynthetic process"/>
    <property type="evidence" value="ECO:0007669"/>
    <property type="project" value="UniProtKB-UniRule"/>
</dbReference>
<dbReference type="InterPro" id="IPR005941">
    <property type="entry name" value="DapE_proteobac"/>
</dbReference>
<evidence type="ECO:0000256" key="2">
    <source>
        <dbReference type="ARBA" id="ARBA00006746"/>
    </source>
</evidence>
<dbReference type="PROSITE" id="PS00759">
    <property type="entry name" value="ARGE_DAPE_CPG2_2"/>
    <property type="match status" value="1"/>
</dbReference>
<feature type="binding site" evidence="15">
    <location>
        <position position="142"/>
    </location>
    <ligand>
        <name>Zn(2+)</name>
        <dbReference type="ChEBI" id="CHEBI:29105"/>
        <label>1</label>
    </ligand>
</feature>
<dbReference type="InterPro" id="IPR036264">
    <property type="entry name" value="Bact_exopeptidase_dim_dom"/>
</dbReference>
<dbReference type="PANTHER" id="PTHR43808">
    <property type="entry name" value="ACETYLORNITHINE DEACETYLASE"/>
    <property type="match status" value="1"/>
</dbReference>
<dbReference type="GO" id="GO:0006526">
    <property type="term" value="P:L-arginine biosynthetic process"/>
    <property type="evidence" value="ECO:0007669"/>
    <property type="project" value="TreeGrafter"/>
</dbReference>
<proteinExistence type="inferred from homology"/>
<dbReference type="KEGG" id="rpm:RSPPHO_00845"/>
<evidence type="ECO:0000313" key="18">
    <source>
        <dbReference type="Proteomes" id="UP000033220"/>
    </source>
</evidence>
<evidence type="ECO:0000256" key="14">
    <source>
        <dbReference type="ARBA" id="ARBA00051301"/>
    </source>
</evidence>
<feature type="binding site" evidence="15">
    <location>
        <position position="235"/>
    </location>
    <ligand>
        <name>Zn(2+)</name>
        <dbReference type="ChEBI" id="CHEBI:29105"/>
        <label>1</label>
    </ligand>
</feature>
<feature type="binding site" evidence="15">
    <location>
        <position position="207"/>
    </location>
    <ligand>
        <name>Zn(2+)</name>
        <dbReference type="ChEBI" id="CHEBI:29105"/>
        <label>2</label>
    </ligand>
</feature>
<feature type="binding site" evidence="15">
    <location>
        <position position="424"/>
    </location>
    <ligand>
        <name>Zn(2+)</name>
        <dbReference type="ChEBI" id="CHEBI:29105"/>
        <label>2</label>
    </ligand>
</feature>
<keyword evidence="6 15" id="KW-0028">Amino-acid biosynthesis</keyword>
<evidence type="ECO:0000256" key="9">
    <source>
        <dbReference type="ARBA" id="ARBA00022833"/>
    </source>
</evidence>
<dbReference type="SUPFAM" id="SSF53187">
    <property type="entry name" value="Zn-dependent exopeptidases"/>
    <property type="match status" value="1"/>
</dbReference>
<dbReference type="eggNOG" id="COG0624">
    <property type="taxonomic scope" value="Bacteria"/>
</dbReference>
<evidence type="ECO:0000256" key="10">
    <source>
        <dbReference type="ARBA" id="ARBA00022915"/>
    </source>
</evidence>
<dbReference type="Pfam" id="PF01546">
    <property type="entry name" value="Peptidase_M20"/>
    <property type="match status" value="1"/>
</dbReference>
<dbReference type="InterPro" id="IPR050072">
    <property type="entry name" value="Peptidase_M20A"/>
</dbReference>
<evidence type="ECO:0000259" key="16">
    <source>
        <dbReference type="Pfam" id="PF07687"/>
    </source>
</evidence>
<keyword evidence="12 15" id="KW-0170">Cobalt</keyword>
<dbReference type="PATRIC" id="fig|1150469.3.peg.972"/>
<evidence type="ECO:0000256" key="6">
    <source>
        <dbReference type="ARBA" id="ARBA00022605"/>
    </source>
</evidence>
<dbReference type="HAMAP" id="MF_01690">
    <property type="entry name" value="DapE"/>
    <property type="match status" value="1"/>
</dbReference>
<evidence type="ECO:0000256" key="15">
    <source>
        <dbReference type="HAMAP-Rule" id="MF_01690"/>
    </source>
</evidence>
<dbReference type="Gene3D" id="3.40.630.10">
    <property type="entry name" value="Zn peptidases"/>
    <property type="match status" value="2"/>
</dbReference>
<comment type="similarity">
    <text evidence="2 15">Belongs to the peptidase M20A family. DapE subfamily.</text>
</comment>
<evidence type="ECO:0000256" key="7">
    <source>
        <dbReference type="ARBA" id="ARBA00022723"/>
    </source>
</evidence>